<dbReference type="RefSeq" id="WP_310267242.1">
    <property type="nucleotide sequence ID" value="NZ_JAVDXU010000002.1"/>
</dbReference>
<feature type="compositionally biased region" description="Polar residues" evidence="1">
    <location>
        <begin position="65"/>
        <end position="76"/>
    </location>
</feature>
<evidence type="ECO:0000313" key="4">
    <source>
        <dbReference type="EMBL" id="MDR7270896.1"/>
    </source>
</evidence>
<name>A0ABU1YSD4_ROSSA</name>
<organism evidence="4 5">
    <name type="scientific">Roseateles saccharophilus</name>
    <name type="common">Pseudomonas saccharophila</name>
    <dbReference type="NCBI Taxonomy" id="304"/>
    <lineage>
        <taxon>Bacteria</taxon>
        <taxon>Pseudomonadati</taxon>
        <taxon>Pseudomonadota</taxon>
        <taxon>Betaproteobacteria</taxon>
        <taxon>Burkholderiales</taxon>
        <taxon>Sphaerotilaceae</taxon>
        <taxon>Roseateles</taxon>
    </lineage>
</organism>
<evidence type="ECO:0000256" key="1">
    <source>
        <dbReference type="SAM" id="MobiDB-lite"/>
    </source>
</evidence>
<dbReference type="InterPro" id="IPR025510">
    <property type="entry name" value="DUF4397"/>
</dbReference>
<accession>A0ABU1YSD4</accession>
<comment type="caution">
    <text evidence="4">The sequence shown here is derived from an EMBL/GenBank/DDBJ whole genome shotgun (WGS) entry which is preliminary data.</text>
</comment>
<protein>
    <recommendedName>
        <fullName evidence="3">DUF4397 domain-containing protein</fullName>
    </recommendedName>
</protein>
<dbReference type="Proteomes" id="UP001180453">
    <property type="component" value="Unassembled WGS sequence"/>
</dbReference>
<evidence type="ECO:0000259" key="3">
    <source>
        <dbReference type="Pfam" id="PF14344"/>
    </source>
</evidence>
<proteinExistence type="predicted"/>
<keyword evidence="5" id="KW-1185">Reference proteome</keyword>
<dbReference type="Pfam" id="PF14344">
    <property type="entry name" value="DUF4397"/>
    <property type="match status" value="2"/>
</dbReference>
<evidence type="ECO:0000313" key="5">
    <source>
        <dbReference type="Proteomes" id="UP001180453"/>
    </source>
</evidence>
<feature type="region of interest" description="Disordered" evidence="1">
    <location>
        <begin position="65"/>
        <end position="90"/>
    </location>
</feature>
<gene>
    <name evidence="4" type="ORF">J2X20_003554</name>
</gene>
<feature type="signal peptide" evidence="2">
    <location>
        <begin position="1"/>
        <end position="20"/>
    </location>
</feature>
<evidence type="ECO:0000256" key="2">
    <source>
        <dbReference type="SAM" id="SignalP"/>
    </source>
</evidence>
<reference evidence="4 5" key="1">
    <citation type="submission" date="2023-07" db="EMBL/GenBank/DDBJ databases">
        <title>Sorghum-associated microbial communities from plants grown in Nebraska, USA.</title>
        <authorList>
            <person name="Schachtman D."/>
        </authorList>
    </citation>
    <scope>NUCLEOTIDE SEQUENCE [LARGE SCALE GENOMIC DNA]</scope>
    <source>
        <strain evidence="4 5">BE314</strain>
    </source>
</reference>
<feature type="domain" description="DUF4397" evidence="3">
    <location>
        <begin position="36"/>
        <end position="151"/>
    </location>
</feature>
<keyword evidence="2" id="KW-0732">Signal</keyword>
<feature type="chain" id="PRO_5046943567" description="DUF4397 domain-containing protein" evidence="2">
    <location>
        <begin position="21"/>
        <end position="453"/>
    </location>
</feature>
<dbReference type="PROSITE" id="PS51257">
    <property type="entry name" value="PROKAR_LIPOPROTEIN"/>
    <property type="match status" value="1"/>
</dbReference>
<feature type="compositionally biased region" description="Low complexity" evidence="1">
    <location>
        <begin position="77"/>
        <end position="90"/>
    </location>
</feature>
<feature type="domain" description="DUF4397" evidence="3">
    <location>
        <begin position="245"/>
        <end position="356"/>
    </location>
</feature>
<dbReference type="EMBL" id="JAVDXU010000002">
    <property type="protein sequence ID" value="MDR7270896.1"/>
    <property type="molecule type" value="Genomic_DNA"/>
</dbReference>
<sequence>MRFTPWATRLVLTLSLSATAFLTACGGGGGGGGSTAQVRLLNATLNQTSLDLVVGTDTTVSSKVTQGTAGSYGSVDTNNPSGNVTTSGSGTSVAVWSPTLTGNSNYTVIAYNSAGIVRTSLLQENQDAPASGKAKLLVLNLAPDAGPVDVYLLGSGDSPDTATPAVTNNAGGGGSGYIQLNSGTFRVRVTGTGVRGDVRLDIPAVTLDSASINTLLLTNTVSGSLVTGTQVVQQGKVTNFANPLARVRVLNGLAGSPIVSATVADSTASTTTTILAASRPLNLSSYVTFNGGAGTVTVLIDGVAKTLPTSSFVAGQDYTVLVWGPAAGAQVKAVKDDNTLPSVNGNVKIRLINALSDPSATATLNVNSQDVQTAINVATGSSSDSFSSANYANGGNGVPVVVTSPFTQSGDPLWVQSGTVTSPGNTVLQANGVYTVVVTGDPTAVRGRLYKDR</sequence>